<protein>
    <submittedName>
        <fullName evidence="2">Uncharacterized protein</fullName>
    </submittedName>
</protein>
<dbReference type="Proteomes" id="UP000324800">
    <property type="component" value="Unassembled WGS sequence"/>
</dbReference>
<dbReference type="AlphaFoldDB" id="A0A5J4TAK5"/>
<feature type="region of interest" description="Disordered" evidence="1">
    <location>
        <begin position="1"/>
        <end position="27"/>
    </location>
</feature>
<evidence type="ECO:0000313" key="2">
    <source>
        <dbReference type="EMBL" id="KAA6354580.1"/>
    </source>
</evidence>
<name>A0A5J4TAK5_9EUKA</name>
<dbReference type="EMBL" id="SNRW01036065">
    <property type="protein sequence ID" value="KAA6354580.1"/>
    <property type="molecule type" value="Genomic_DNA"/>
</dbReference>
<sequence>ISSIIENSSQIKKTSTQKDKQSSSKQSDPLDLLIKYYLSEFDRILTELKLPHFQRLFGLIIEPEAWSVENGCFSPTQKLKRFVLRSRYEKELENMLDALGNSDK</sequence>
<evidence type="ECO:0000313" key="3">
    <source>
        <dbReference type="Proteomes" id="UP000324800"/>
    </source>
</evidence>
<reference evidence="2 3" key="1">
    <citation type="submission" date="2019-03" db="EMBL/GenBank/DDBJ databases">
        <title>Single cell metagenomics reveals metabolic interactions within the superorganism composed of flagellate Streblomastix strix and complex community of Bacteroidetes bacteria on its surface.</title>
        <authorList>
            <person name="Treitli S.C."/>
            <person name="Kolisko M."/>
            <person name="Husnik F."/>
            <person name="Keeling P."/>
            <person name="Hampl V."/>
        </authorList>
    </citation>
    <scope>NUCLEOTIDE SEQUENCE [LARGE SCALE GENOMIC DNA]</scope>
    <source>
        <strain evidence="2">ST1C</strain>
    </source>
</reference>
<accession>A0A5J4TAK5</accession>
<organism evidence="2 3">
    <name type="scientific">Streblomastix strix</name>
    <dbReference type="NCBI Taxonomy" id="222440"/>
    <lineage>
        <taxon>Eukaryota</taxon>
        <taxon>Metamonada</taxon>
        <taxon>Preaxostyla</taxon>
        <taxon>Oxymonadida</taxon>
        <taxon>Streblomastigidae</taxon>
        <taxon>Streblomastix</taxon>
    </lineage>
</organism>
<feature type="non-terminal residue" evidence="2">
    <location>
        <position position="1"/>
    </location>
</feature>
<gene>
    <name evidence="2" type="ORF">EZS28_049893</name>
</gene>
<evidence type="ECO:0000256" key="1">
    <source>
        <dbReference type="SAM" id="MobiDB-lite"/>
    </source>
</evidence>
<comment type="caution">
    <text evidence="2">The sequence shown here is derived from an EMBL/GenBank/DDBJ whole genome shotgun (WGS) entry which is preliminary data.</text>
</comment>
<dbReference type="OrthoDB" id="2144574at2759"/>
<proteinExistence type="predicted"/>